<dbReference type="SMART" id="SM00356">
    <property type="entry name" value="ZnF_C3H1"/>
    <property type="match status" value="1"/>
</dbReference>
<dbReference type="PANTHER" id="PTHR12506">
    <property type="entry name" value="PROTEIN PHOSPHATASE RELATED"/>
    <property type="match status" value="1"/>
</dbReference>
<keyword evidence="7" id="KW-0472">Membrane</keyword>
<feature type="domain" description="C3H1-type" evidence="8">
    <location>
        <begin position="291"/>
        <end position="319"/>
    </location>
</feature>
<keyword evidence="4" id="KW-0238">DNA-binding</keyword>
<keyword evidence="7" id="KW-1133">Transmembrane helix</keyword>
<dbReference type="AlphaFoldDB" id="A0A426YCE3"/>
<evidence type="ECO:0000256" key="4">
    <source>
        <dbReference type="ARBA" id="ARBA00023125"/>
    </source>
</evidence>
<accession>A0A426YCE3</accession>
<keyword evidence="7" id="KW-0812">Transmembrane</keyword>
<dbReference type="Proteomes" id="UP000287651">
    <property type="component" value="Unassembled WGS sequence"/>
</dbReference>
<comment type="caution">
    <text evidence="9">The sequence shown here is derived from an EMBL/GenBank/DDBJ whole genome shotgun (WGS) entry which is preliminary data.</text>
</comment>
<gene>
    <name evidence="9" type="ORF">B296_00047847</name>
</gene>
<organism evidence="9 10">
    <name type="scientific">Ensete ventricosum</name>
    <name type="common">Abyssinian banana</name>
    <name type="synonym">Musa ensete</name>
    <dbReference type="NCBI Taxonomy" id="4639"/>
    <lineage>
        <taxon>Eukaryota</taxon>
        <taxon>Viridiplantae</taxon>
        <taxon>Streptophyta</taxon>
        <taxon>Embryophyta</taxon>
        <taxon>Tracheophyta</taxon>
        <taxon>Spermatophyta</taxon>
        <taxon>Magnoliopsida</taxon>
        <taxon>Liliopsida</taxon>
        <taxon>Zingiberales</taxon>
        <taxon>Musaceae</taxon>
        <taxon>Ensete</taxon>
    </lineage>
</organism>
<evidence type="ECO:0000256" key="6">
    <source>
        <dbReference type="SAM" id="MobiDB-lite"/>
    </source>
</evidence>
<evidence type="ECO:0000313" key="10">
    <source>
        <dbReference type="Proteomes" id="UP000287651"/>
    </source>
</evidence>
<evidence type="ECO:0000313" key="9">
    <source>
        <dbReference type="EMBL" id="RRT49358.1"/>
    </source>
</evidence>
<dbReference type="InterPro" id="IPR000571">
    <property type="entry name" value="Znf_CCCH"/>
</dbReference>
<feature type="zinc finger region" description="C3H1-type" evidence="5">
    <location>
        <begin position="291"/>
        <end position="319"/>
    </location>
</feature>
<dbReference type="SUPFAM" id="SSF90229">
    <property type="entry name" value="CCCH zinc finger"/>
    <property type="match status" value="1"/>
</dbReference>
<feature type="transmembrane region" description="Helical" evidence="7">
    <location>
        <begin position="39"/>
        <end position="59"/>
    </location>
</feature>
<dbReference type="InterPro" id="IPR050974">
    <property type="entry name" value="Plant_ZF_CCCH"/>
</dbReference>
<dbReference type="PANTHER" id="PTHR12506:SF41">
    <property type="entry name" value="ZINC FINGER CCCH DOMAIN-CONTAINING PROTEIN 58"/>
    <property type="match status" value="1"/>
</dbReference>
<feature type="region of interest" description="Disordered" evidence="6">
    <location>
        <begin position="113"/>
        <end position="155"/>
    </location>
</feature>
<dbReference type="PROSITE" id="PS50103">
    <property type="entry name" value="ZF_C3H1"/>
    <property type="match status" value="1"/>
</dbReference>
<protein>
    <recommendedName>
        <fullName evidence="8">C3H1-type domain-containing protein</fullName>
    </recommendedName>
</protein>
<keyword evidence="2 5" id="KW-0863">Zinc-finger</keyword>
<evidence type="ECO:0000256" key="1">
    <source>
        <dbReference type="ARBA" id="ARBA00022723"/>
    </source>
</evidence>
<proteinExistence type="predicted"/>
<evidence type="ECO:0000256" key="2">
    <source>
        <dbReference type="ARBA" id="ARBA00022771"/>
    </source>
</evidence>
<name>A0A426YCE3_ENSVE</name>
<evidence type="ECO:0000256" key="7">
    <source>
        <dbReference type="SAM" id="Phobius"/>
    </source>
</evidence>
<reference evidence="9 10" key="1">
    <citation type="journal article" date="2014" name="Agronomy (Basel)">
        <title>A Draft Genome Sequence for Ensete ventricosum, the Drought-Tolerant Tree Against Hunger.</title>
        <authorList>
            <person name="Harrison J."/>
            <person name="Moore K.A."/>
            <person name="Paszkiewicz K."/>
            <person name="Jones T."/>
            <person name="Grant M."/>
            <person name="Ambacheew D."/>
            <person name="Muzemil S."/>
            <person name="Studholme D.J."/>
        </authorList>
    </citation>
    <scope>NUCLEOTIDE SEQUENCE [LARGE SCALE GENOMIC DNA]</scope>
</reference>
<dbReference type="Pfam" id="PF00642">
    <property type="entry name" value="zf-CCCH"/>
    <property type="match status" value="1"/>
</dbReference>
<dbReference type="GO" id="GO:0003729">
    <property type="term" value="F:mRNA binding"/>
    <property type="evidence" value="ECO:0007669"/>
    <property type="project" value="UniProtKB-ARBA"/>
</dbReference>
<dbReference type="GO" id="GO:0003677">
    <property type="term" value="F:DNA binding"/>
    <property type="evidence" value="ECO:0007669"/>
    <property type="project" value="UniProtKB-KW"/>
</dbReference>
<dbReference type="Gene3D" id="4.10.1000.10">
    <property type="entry name" value="Zinc finger, CCCH-type"/>
    <property type="match status" value="1"/>
</dbReference>
<dbReference type="InterPro" id="IPR036855">
    <property type="entry name" value="Znf_CCCH_sf"/>
</dbReference>
<keyword evidence="1 5" id="KW-0479">Metal-binding</keyword>
<keyword evidence="3 5" id="KW-0862">Zinc</keyword>
<evidence type="ECO:0000256" key="5">
    <source>
        <dbReference type="PROSITE-ProRule" id="PRU00723"/>
    </source>
</evidence>
<dbReference type="EMBL" id="AMZH03013388">
    <property type="protein sequence ID" value="RRT49358.1"/>
    <property type="molecule type" value="Genomic_DNA"/>
</dbReference>
<evidence type="ECO:0000259" key="8">
    <source>
        <dbReference type="PROSITE" id="PS50103"/>
    </source>
</evidence>
<dbReference type="GO" id="GO:0008270">
    <property type="term" value="F:zinc ion binding"/>
    <property type="evidence" value="ECO:0007669"/>
    <property type="project" value="UniProtKB-KW"/>
</dbReference>
<sequence length="335" mass="37054">MVQLWDASGRSIRSSEFLPLTQSLVESAHGLILSTLFQLPNVVGFMFGIAQIIIFFMYVKSGKAETKPQLNAEAMPAAATPDSVVELPEKNGVPPPVVCEFTSVIEVDENTSNSFRNHWPATPPPTPPNYQNATDGFEPADTPPPSSGTSDPLFRFNQDRSVKRDSATDACPSKTTILLGRALKPLSPAGPHHRRRFRFMELYGRGLAPGIARPDPDTGLEGNSLVRLSLFPFLLYCGVDWLSGSWRDIAIKIWMMKRLIICAFYVLIESMWRLGLGSGGGSGGNLQYPVRPGEPDCAYYMRTGTCSYGEKCRYNHPRDRGLVRALSKFDLDCFQ</sequence>
<evidence type="ECO:0000256" key="3">
    <source>
        <dbReference type="ARBA" id="ARBA00022833"/>
    </source>
</evidence>